<dbReference type="OrthoDB" id="9770306at2"/>
<comment type="cofactor">
    <cofactor evidence="6">
        <name>[4Fe-4S] cluster</name>
        <dbReference type="ChEBI" id="CHEBI:49883"/>
    </cofactor>
    <text evidence="6">Binds 2 [4Fe-4S] clusters.</text>
</comment>
<dbReference type="PANTHER" id="PTHR32479">
    <property type="entry name" value="GLYCOLATE OXIDASE IRON-SULFUR SUBUNIT"/>
    <property type="match status" value="1"/>
</dbReference>
<dbReference type="InterPro" id="IPR012257">
    <property type="entry name" value="Glc_ox_4Fe-4S"/>
</dbReference>
<dbReference type="EC" id="1.1.99.14" evidence="6"/>
<dbReference type="PROSITE" id="PS00198">
    <property type="entry name" value="4FE4S_FER_1"/>
    <property type="match status" value="1"/>
</dbReference>
<accession>A0A1B3XP72</accession>
<evidence type="ECO:0000259" key="7">
    <source>
        <dbReference type="PROSITE" id="PS51379"/>
    </source>
</evidence>
<keyword evidence="6" id="KW-0249">Electron transport</keyword>
<dbReference type="Pfam" id="PF13183">
    <property type="entry name" value="Fer4_8"/>
    <property type="match status" value="1"/>
</dbReference>
<keyword evidence="4 6" id="KW-0408">Iron</keyword>
<dbReference type="PROSITE" id="PS51379">
    <property type="entry name" value="4FE4S_FER_2"/>
    <property type="match status" value="2"/>
</dbReference>
<protein>
    <recommendedName>
        <fullName evidence="6">Glycolate oxidase iron-sulfur subunit</fullName>
        <ecNumber evidence="6">1.1.99.14</ecNumber>
    </recommendedName>
</protein>
<keyword evidence="5 6" id="KW-0411">Iron-sulfur</keyword>
<dbReference type="EMBL" id="CP017080">
    <property type="protein sequence ID" value="AOH55009.1"/>
    <property type="molecule type" value="Genomic_DNA"/>
</dbReference>
<dbReference type="KEGG" id="bmur:ABE28_011665"/>
<dbReference type="STRING" id="264697.ABE28_011665"/>
<dbReference type="Proteomes" id="UP000077926">
    <property type="component" value="Chromosome"/>
</dbReference>
<evidence type="ECO:0000256" key="4">
    <source>
        <dbReference type="ARBA" id="ARBA00023004"/>
    </source>
</evidence>
<dbReference type="GO" id="GO:0046872">
    <property type="term" value="F:metal ion binding"/>
    <property type="evidence" value="ECO:0007669"/>
    <property type="project" value="UniProtKB-UniRule"/>
</dbReference>
<dbReference type="InterPro" id="IPR017896">
    <property type="entry name" value="4Fe4S_Fe-S-bd"/>
</dbReference>
<dbReference type="GO" id="GO:0051539">
    <property type="term" value="F:4 iron, 4 sulfur cluster binding"/>
    <property type="evidence" value="ECO:0007669"/>
    <property type="project" value="UniProtKB-UniRule"/>
</dbReference>
<dbReference type="InterPro" id="IPR017900">
    <property type="entry name" value="4Fe4S_Fe_S_CS"/>
</dbReference>
<dbReference type="InterPro" id="IPR009051">
    <property type="entry name" value="Helical_ferredxn"/>
</dbReference>
<name>A0A1B3XP72_9BACI</name>
<proteinExistence type="predicted"/>
<dbReference type="GO" id="GO:0019154">
    <property type="term" value="F:glycolate dehydrogenase activity"/>
    <property type="evidence" value="ECO:0007669"/>
    <property type="project" value="UniProtKB-EC"/>
</dbReference>
<reference evidence="8 9" key="1">
    <citation type="submission" date="2016-08" db="EMBL/GenBank/DDBJ databases">
        <title>Complete genome sequence of Bacillus muralis G25-68, a strain with toxicity to nematodes.</title>
        <authorList>
            <person name="Zheng Z."/>
        </authorList>
    </citation>
    <scope>NUCLEOTIDE SEQUENCE [LARGE SCALE GENOMIC DNA]</scope>
    <source>
        <strain evidence="8 9">G25-68</strain>
    </source>
</reference>
<dbReference type="Pfam" id="PF02754">
    <property type="entry name" value="CCG"/>
    <property type="match status" value="2"/>
</dbReference>
<feature type="domain" description="4Fe-4S ferredoxin-type" evidence="7">
    <location>
        <begin position="18"/>
        <end position="49"/>
    </location>
</feature>
<keyword evidence="6" id="KW-0813">Transport</keyword>
<dbReference type="PANTHER" id="PTHR32479:SF17">
    <property type="entry name" value="GLYCOLATE OXIDASE IRON-SULFUR SUBUNIT"/>
    <property type="match status" value="1"/>
</dbReference>
<keyword evidence="9" id="KW-1185">Reference proteome</keyword>
<dbReference type="PIRSF" id="PIRSF000139">
    <property type="entry name" value="Glc_ox_4Fe-4S"/>
    <property type="match status" value="1"/>
</dbReference>
<evidence type="ECO:0000256" key="1">
    <source>
        <dbReference type="ARBA" id="ARBA00022485"/>
    </source>
</evidence>
<comment type="catalytic activity">
    <reaction evidence="6">
        <text>glycolate + A = glyoxylate + AH2</text>
        <dbReference type="Rhea" id="RHEA:21264"/>
        <dbReference type="ChEBI" id="CHEBI:13193"/>
        <dbReference type="ChEBI" id="CHEBI:17499"/>
        <dbReference type="ChEBI" id="CHEBI:29805"/>
        <dbReference type="ChEBI" id="CHEBI:36655"/>
        <dbReference type="EC" id="1.1.99.14"/>
    </reaction>
</comment>
<gene>
    <name evidence="8" type="ORF">ABE28_011665</name>
</gene>
<dbReference type="SUPFAM" id="SSF54862">
    <property type="entry name" value="4Fe-4S ferredoxins"/>
    <property type="match status" value="1"/>
</dbReference>
<evidence type="ECO:0000256" key="5">
    <source>
        <dbReference type="ARBA" id="ARBA00023014"/>
    </source>
</evidence>
<dbReference type="RefSeq" id="WP_064465052.1">
    <property type="nucleotide sequence ID" value="NZ_CP017080.1"/>
</dbReference>
<dbReference type="InterPro" id="IPR004017">
    <property type="entry name" value="Cys_rich_dom"/>
</dbReference>
<organism evidence="8 9">
    <name type="scientific">Peribacillus muralis</name>
    <dbReference type="NCBI Taxonomy" id="264697"/>
    <lineage>
        <taxon>Bacteria</taxon>
        <taxon>Bacillati</taxon>
        <taxon>Bacillota</taxon>
        <taxon>Bacilli</taxon>
        <taxon>Bacillales</taxon>
        <taxon>Bacillaceae</taxon>
        <taxon>Peribacillus</taxon>
    </lineage>
</organism>
<dbReference type="AlphaFoldDB" id="A0A1B3XP72"/>
<sequence length="439" mass="48105">MNAPATSNKENGAVQQLHTDAYDWTNQCVKCGYCLPACPTYESMGVESASPRGRINLVKLAAEGKIDFQKDLSGPIELCLGCRACETACPVGVPYGHILEAAKEAIAPYTPKKMKKLKKLALVHLFPYPERMTLLGNGVMFYQKSGLSKLVRSSKLLKKISPALAHLEQALPPIESPSKRFKPGTVIPAKEETRLRAAFFTGCIMDSMMSRINRLTIELLTLVGCEVVLPANQSCCGALHSHQGEAMQAKALAKRNIQAFMQIDADVIVNNAGGCGASLQEYEQLLADDCEWAGAAMDFSKKSQDISQILHHLGPLPFTEEYRGIVTFQDSCHLRNVQKVQKEPRLLLQSIPGIIYVEMEGYDRCCASGGIYNLLHFEESMKILDGKMNDLNKTMATTIVTVNPGCQMQMNIGIQKDGAANHIKSMHLVEVLAKACGLK</sequence>
<evidence type="ECO:0000256" key="3">
    <source>
        <dbReference type="ARBA" id="ARBA00022737"/>
    </source>
</evidence>
<feature type="domain" description="4Fe-4S ferredoxin-type" evidence="7">
    <location>
        <begin position="68"/>
        <end position="99"/>
    </location>
</feature>
<comment type="function">
    <text evidence="6">Component of a complex that catalyzes the oxidation of glycolate to glyoxylate.</text>
</comment>
<dbReference type="Gene3D" id="1.10.1060.10">
    <property type="entry name" value="Alpha-helical ferredoxin"/>
    <property type="match status" value="1"/>
</dbReference>
<evidence type="ECO:0000313" key="9">
    <source>
        <dbReference type="Proteomes" id="UP000077926"/>
    </source>
</evidence>
<keyword evidence="3" id="KW-0677">Repeat</keyword>
<keyword evidence="2 6" id="KW-0479">Metal-binding</keyword>
<evidence type="ECO:0000313" key="8">
    <source>
        <dbReference type="EMBL" id="AOH55009.1"/>
    </source>
</evidence>
<keyword evidence="1 6" id="KW-0004">4Fe-4S</keyword>
<evidence type="ECO:0000256" key="6">
    <source>
        <dbReference type="PIRNR" id="PIRNR000139"/>
    </source>
</evidence>
<evidence type="ECO:0000256" key="2">
    <source>
        <dbReference type="ARBA" id="ARBA00022723"/>
    </source>
</evidence>
<comment type="catalytic activity">
    <reaction evidence="6">
        <text>(R)-lactate + A = pyruvate + AH2</text>
        <dbReference type="Rhea" id="RHEA:15089"/>
        <dbReference type="ChEBI" id="CHEBI:13193"/>
        <dbReference type="ChEBI" id="CHEBI:15361"/>
        <dbReference type="ChEBI" id="CHEBI:16004"/>
        <dbReference type="ChEBI" id="CHEBI:17499"/>
    </reaction>
</comment>